<name>A0A9D7K0L4_9PROT</name>
<evidence type="ECO:0000256" key="1">
    <source>
        <dbReference type="ARBA" id="ARBA00004651"/>
    </source>
</evidence>
<dbReference type="Pfam" id="PF01292">
    <property type="entry name" value="Ni_hydr_CYTB"/>
    <property type="match status" value="1"/>
</dbReference>
<keyword evidence="2" id="KW-1003">Cell membrane</keyword>
<organism evidence="8 9">
    <name type="scientific">Candidatus Proximibacter danicus</name>
    <dbReference type="NCBI Taxonomy" id="2954365"/>
    <lineage>
        <taxon>Bacteria</taxon>
        <taxon>Pseudomonadati</taxon>
        <taxon>Pseudomonadota</taxon>
        <taxon>Betaproteobacteria</taxon>
        <taxon>Candidatus Proximibacter</taxon>
    </lineage>
</organism>
<proteinExistence type="predicted"/>
<dbReference type="InterPro" id="IPR016174">
    <property type="entry name" value="Di-haem_cyt_TM"/>
</dbReference>
<evidence type="ECO:0000313" key="9">
    <source>
        <dbReference type="Proteomes" id="UP000886689"/>
    </source>
</evidence>
<gene>
    <name evidence="8" type="ORF">IPL58_02985</name>
</gene>
<evidence type="ECO:0000259" key="7">
    <source>
        <dbReference type="Pfam" id="PF01292"/>
    </source>
</evidence>
<reference evidence="8" key="1">
    <citation type="submission" date="2020-10" db="EMBL/GenBank/DDBJ databases">
        <title>Connecting structure to function with the recovery of over 1000 high-quality activated sludge metagenome-assembled genomes encoding full-length rRNA genes using long-read sequencing.</title>
        <authorList>
            <person name="Singleton C.M."/>
            <person name="Petriglieri F."/>
            <person name="Kristensen J.M."/>
            <person name="Kirkegaard R.H."/>
            <person name="Michaelsen T.Y."/>
            <person name="Andersen M.H."/>
            <person name="Karst S.M."/>
            <person name="Dueholm M.S."/>
            <person name="Nielsen P.H."/>
            <person name="Albertsen M."/>
        </authorList>
    </citation>
    <scope>NUCLEOTIDE SEQUENCE</scope>
    <source>
        <strain evidence="8">Hirt_18-Q3-R61-65_BATAC.395</strain>
    </source>
</reference>
<evidence type="ECO:0000256" key="6">
    <source>
        <dbReference type="SAM" id="Phobius"/>
    </source>
</evidence>
<dbReference type="GO" id="GO:0022904">
    <property type="term" value="P:respiratory electron transport chain"/>
    <property type="evidence" value="ECO:0007669"/>
    <property type="project" value="InterPro"/>
</dbReference>
<dbReference type="PANTHER" id="PTHR30485">
    <property type="entry name" value="NI/FE-HYDROGENASE 1 B-TYPE CYTOCHROME SUBUNIT"/>
    <property type="match status" value="1"/>
</dbReference>
<dbReference type="GO" id="GO:0009055">
    <property type="term" value="F:electron transfer activity"/>
    <property type="evidence" value="ECO:0007669"/>
    <property type="project" value="InterPro"/>
</dbReference>
<keyword evidence="3 6" id="KW-0812">Transmembrane</keyword>
<feature type="transmembrane region" description="Helical" evidence="6">
    <location>
        <begin position="144"/>
        <end position="166"/>
    </location>
</feature>
<sequence length="229" mass="24716">MSLQKIRIWDLPTRVFHWSLVVLVVALIVSGKIGGNFMDWHGKFGLAVVGLLCFRLVWGVLGSTYARFASFFPTPARLRAYLRGEWKEPGHNPLGALSVFALLGLLGLQVATGLASNDDIAFRGPLFELAGKALSDRLTGIHKLSINVLFALIVLHIAAILFYVHVRKDNLFKPMITGWKQLPQARPASGGGITAFVIALTLAAAAVHGASGAWLPPPPPPATIQTPAW</sequence>
<evidence type="ECO:0000313" key="8">
    <source>
        <dbReference type="EMBL" id="MBK8523164.1"/>
    </source>
</evidence>
<dbReference type="SUPFAM" id="SSF81342">
    <property type="entry name" value="Transmembrane di-heme cytochromes"/>
    <property type="match status" value="1"/>
</dbReference>
<dbReference type="AlphaFoldDB" id="A0A9D7K0L4"/>
<dbReference type="GO" id="GO:0020037">
    <property type="term" value="F:heme binding"/>
    <property type="evidence" value="ECO:0007669"/>
    <property type="project" value="TreeGrafter"/>
</dbReference>
<evidence type="ECO:0000256" key="3">
    <source>
        <dbReference type="ARBA" id="ARBA00022692"/>
    </source>
</evidence>
<feature type="transmembrane region" description="Helical" evidence="6">
    <location>
        <begin position="15"/>
        <end position="34"/>
    </location>
</feature>
<evidence type="ECO:0000256" key="4">
    <source>
        <dbReference type="ARBA" id="ARBA00022989"/>
    </source>
</evidence>
<dbReference type="InterPro" id="IPR051542">
    <property type="entry name" value="Hydrogenase_cytochrome"/>
</dbReference>
<comment type="subcellular location">
    <subcellularLocation>
        <location evidence="1">Cell membrane</location>
        <topology evidence="1">Multi-pass membrane protein</topology>
    </subcellularLocation>
</comment>
<dbReference type="PANTHER" id="PTHR30485:SF2">
    <property type="entry name" value="BLL0597 PROTEIN"/>
    <property type="match status" value="1"/>
</dbReference>
<accession>A0A9D7K0L4</accession>
<dbReference type="EMBL" id="JADJUC010000002">
    <property type="protein sequence ID" value="MBK8523164.1"/>
    <property type="molecule type" value="Genomic_DNA"/>
</dbReference>
<feature type="domain" description="Cytochrome b561 bacterial/Ni-hydrogenase" evidence="7">
    <location>
        <begin position="9"/>
        <end position="178"/>
    </location>
</feature>
<dbReference type="Gene3D" id="1.20.950.20">
    <property type="entry name" value="Transmembrane di-heme cytochromes, Chain C"/>
    <property type="match status" value="1"/>
</dbReference>
<comment type="caution">
    <text evidence="8">The sequence shown here is derived from an EMBL/GenBank/DDBJ whole genome shotgun (WGS) entry which is preliminary data.</text>
</comment>
<evidence type="ECO:0000256" key="5">
    <source>
        <dbReference type="ARBA" id="ARBA00023136"/>
    </source>
</evidence>
<keyword evidence="4 6" id="KW-1133">Transmembrane helix</keyword>
<evidence type="ECO:0000256" key="2">
    <source>
        <dbReference type="ARBA" id="ARBA00022475"/>
    </source>
</evidence>
<protein>
    <submittedName>
        <fullName evidence="8">Cytochrome b/b6 domain-containing protein</fullName>
    </submittedName>
</protein>
<feature type="transmembrane region" description="Helical" evidence="6">
    <location>
        <begin position="187"/>
        <end position="210"/>
    </location>
</feature>
<dbReference type="GO" id="GO:0005886">
    <property type="term" value="C:plasma membrane"/>
    <property type="evidence" value="ECO:0007669"/>
    <property type="project" value="UniProtKB-SubCell"/>
</dbReference>
<keyword evidence="5 6" id="KW-0472">Membrane</keyword>
<feature type="transmembrane region" description="Helical" evidence="6">
    <location>
        <begin position="46"/>
        <end position="72"/>
    </location>
</feature>
<dbReference type="Proteomes" id="UP000886689">
    <property type="component" value="Unassembled WGS sequence"/>
</dbReference>
<dbReference type="InterPro" id="IPR011577">
    <property type="entry name" value="Cyt_b561_bac/Ni-Hgenase"/>
</dbReference>